<proteinExistence type="predicted"/>
<dbReference type="Pfam" id="PF04055">
    <property type="entry name" value="Radical_SAM"/>
    <property type="match status" value="1"/>
</dbReference>
<dbReference type="CDD" id="cd01335">
    <property type="entry name" value="Radical_SAM"/>
    <property type="match status" value="1"/>
</dbReference>
<dbReference type="PANTHER" id="PTHR11228:SF7">
    <property type="entry name" value="PQQA PEPTIDE CYCLASE"/>
    <property type="match status" value="1"/>
</dbReference>
<dbReference type="InterPro" id="IPR058240">
    <property type="entry name" value="rSAM_sf"/>
</dbReference>
<keyword evidence="2" id="KW-0479">Metal-binding</keyword>
<dbReference type="EMBL" id="LJVE01000006">
    <property type="protein sequence ID" value="KPL15754.1"/>
    <property type="molecule type" value="Genomic_DNA"/>
</dbReference>
<evidence type="ECO:0000256" key="3">
    <source>
        <dbReference type="ARBA" id="ARBA00023004"/>
    </source>
</evidence>
<evidence type="ECO:0000259" key="5">
    <source>
        <dbReference type="Pfam" id="PF04055"/>
    </source>
</evidence>
<evidence type="ECO:0000259" key="6">
    <source>
        <dbReference type="Pfam" id="PF13186"/>
    </source>
</evidence>
<dbReference type="InterPro" id="IPR023885">
    <property type="entry name" value="4Fe4S-binding_SPASM_dom"/>
</dbReference>
<evidence type="ECO:0000256" key="2">
    <source>
        <dbReference type="ARBA" id="ARBA00022723"/>
    </source>
</evidence>
<reference evidence="7 8" key="1">
    <citation type="journal article" date="2015" name="Microbiome">
        <title>Genomic resolution of linkages in carbon, nitrogen, and sulfur cycling among widespread estuary sediment bacteria.</title>
        <authorList>
            <person name="Baker B.J."/>
            <person name="Lazar C.S."/>
            <person name="Teske A.P."/>
            <person name="Dick G.J."/>
        </authorList>
    </citation>
    <scope>NUCLEOTIDE SEQUENCE [LARGE SCALE GENOMIC DNA]</scope>
    <source>
        <strain evidence="7">SM1_77</strain>
    </source>
</reference>
<sequence length="284" mass="32641">MPTELFSKLLDHIKEATDQYEAITFAGMGEPLLDPGFPEKARISRSKGFRTLLLTNGSRLTIDLFRQLDKIGMESIRVSFYGMRPESYSHAHGVNHNAEEFERLKGTLSEICALPRRTKMLFTFNVVEGGTEEDLRNWIRYWEPRADLIEVWHPHNWVYGRALRAVSPKKRKTCGRPFRGPLQVQVDGTVNMCCFDFNGDLTLGDLKSQSLDEIFKGDFFLKIYDCHLKGNFENSGLICRNCDQRNEDKSDVLIYNSKFDKGERVEMTSSTYALLTNRGCNEDV</sequence>
<evidence type="ECO:0000256" key="1">
    <source>
        <dbReference type="ARBA" id="ARBA00022691"/>
    </source>
</evidence>
<dbReference type="PANTHER" id="PTHR11228">
    <property type="entry name" value="RADICAL SAM DOMAIN PROTEIN"/>
    <property type="match status" value="1"/>
</dbReference>
<keyword evidence="3" id="KW-0408">Iron</keyword>
<dbReference type="Proteomes" id="UP000050975">
    <property type="component" value="Unassembled WGS sequence"/>
</dbReference>
<evidence type="ECO:0000313" key="7">
    <source>
        <dbReference type="EMBL" id="KPL15754.1"/>
    </source>
</evidence>
<name>A0A0S8K2C2_UNCW3</name>
<organism evidence="7 8">
    <name type="scientific">candidate division WOR_3 bacterium SM1_77</name>
    <dbReference type="NCBI Taxonomy" id="1703778"/>
    <lineage>
        <taxon>Bacteria</taxon>
        <taxon>Bacteria division WOR-3</taxon>
    </lineage>
</organism>
<dbReference type="AlphaFoldDB" id="A0A0S8K2C2"/>
<dbReference type="Pfam" id="PF13186">
    <property type="entry name" value="SPASM"/>
    <property type="match status" value="1"/>
</dbReference>
<evidence type="ECO:0000256" key="4">
    <source>
        <dbReference type="ARBA" id="ARBA00023014"/>
    </source>
</evidence>
<protein>
    <submittedName>
        <fullName evidence="7">Uncharacterized protein</fullName>
    </submittedName>
</protein>
<dbReference type="Gene3D" id="3.20.20.70">
    <property type="entry name" value="Aldolase class I"/>
    <property type="match status" value="1"/>
</dbReference>
<dbReference type="CDD" id="cd21109">
    <property type="entry name" value="SPASM"/>
    <property type="match status" value="1"/>
</dbReference>
<dbReference type="GO" id="GO:0046872">
    <property type="term" value="F:metal ion binding"/>
    <property type="evidence" value="ECO:0007669"/>
    <property type="project" value="UniProtKB-KW"/>
</dbReference>
<accession>A0A0S8K2C2</accession>
<dbReference type="GO" id="GO:0051536">
    <property type="term" value="F:iron-sulfur cluster binding"/>
    <property type="evidence" value="ECO:0007669"/>
    <property type="project" value="UniProtKB-KW"/>
</dbReference>
<dbReference type="SUPFAM" id="SSF102114">
    <property type="entry name" value="Radical SAM enzymes"/>
    <property type="match status" value="1"/>
</dbReference>
<keyword evidence="1" id="KW-0949">S-adenosyl-L-methionine</keyword>
<dbReference type="InterPro" id="IPR013785">
    <property type="entry name" value="Aldolase_TIM"/>
</dbReference>
<keyword evidence="4" id="KW-0411">Iron-sulfur</keyword>
<dbReference type="InterPro" id="IPR050377">
    <property type="entry name" value="Radical_SAM_PqqE_MftC-like"/>
</dbReference>
<dbReference type="GO" id="GO:0003824">
    <property type="term" value="F:catalytic activity"/>
    <property type="evidence" value="ECO:0007669"/>
    <property type="project" value="InterPro"/>
</dbReference>
<dbReference type="InterPro" id="IPR007197">
    <property type="entry name" value="rSAM"/>
</dbReference>
<feature type="domain" description="4Fe4S-binding SPASM" evidence="6">
    <location>
        <begin position="182"/>
        <end position="243"/>
    </location>
</feature>
<evidence type="ECO:0000313" key="8">
    <source>
        <dbReference type="Proteomes" id="UP000050975"/>
    </source>
</evidence>
<feature type="domain" description="Radical SAM core" evidence="5">
    <location>
        <begin position="8"/>
        <end position="103"/>
    </location>
</feature>
<gene>
    <name evidence="7" type="ORF">AMJ74_00825</name>
</gene>
<comment type="caution">
    <text evidence="7">The sequence shown here is derived from an EMBL/GenBank/DDBJ whole genome shotgun (WGS) entry which is preliminary data.</text>
</comment>